<dbReference type="AlphaFoldDB" id="A0A1D3UE40"/>
<proteinExistence type="predicted"/>
<dbReference type="OrthoDB" id="1050460at2"/>
<organism evidence="1 2">
    <name type="scientific">Tannerella forsythia</name>
    <name type="common">Bacteroides forsythus</name>
    <dbReference type="NCBI Taxonomy" id="28112"/>
    <lineage>
        <taxon>Bacteria</taxon>
        <taxon>Pseudomonadati</taxon>
        <taxon>Bacteroidota</taxon>
        <taxon>Bacteroidia</taxon>
        <taxon>Bacteroidales</taxon>
        <taxon>Tannerellaceae</taxon>
        <taxon>Tannerella</taxon>
    </lineage>
</organism>
<dbReference type="EMBL" id="FMMM01000016">
    <property type="protein sequence ID" value="SCQ18298.1"/>
    <property type="molecule type" value="Genomic_DNA"/>
</dbReference>
<protein>
    <recommendedName>
        <fullName evidence="3">NVEALA protein</fullName>
    </recommendedName>
</protein>
<dbReference type="InterPro" id="IPR025905">
    <property type="entry name" value="NVEALA"/>
</dbReference>
<gene>
    <name evidence="1" type="ORF">TFUB20_00305</name>
</gene>
<evidence type="ECO:0008006" key="3">
    <source>
        <dbReference type="Google" id="ProtNLM"/>
    </source>
</evidence>
<dbReference type="GeneID" id="34757756"/>
<evidence type="ECO:0000313" key="2">
    <source>
        <dbReference type="Proteomes" id="UP000182057"/>
    </source>
</evidence>
<reference evidence="1 2" key="1">
    <citation type="submission" date="2016-09" db="EMBL/GenBank/DDBJ databases">
        <authorList>
            <person name="Capua I."/>
            <person name="De Benedictis P."/>
            <person name="Joannis T."/>
            <person name="Lombin L.H."/>
            <person name="Cattoli G."/>
        </authorList>
    </citation>
    <scope>NUCLEOTIDE SEQUENCE [LARGE SCALE GENOMIC DNA]</scope>
    <source>
        <strain evidence="1 2">UB20</strain>
    </source>
</reference>
<name>A0A1D3UE40_TANFO</name>
<evidence type="ECO:0000313" key="1">
    <source>
        <dbReference type="EMBL" id="SCQ18298.1"/>
    </source>
</evidence>
<accession>A0A1D3UE40</accession>
<dbReference type="Proteomes" id="UP000182057">
    <property type="component" value="Unassembled WGS sequence"/>
</dbReference>
<dbReference type="Pfam" id="PF14055">
    <property type="entry name" value="NVEALA"/>
    <property type="match status" value="1"/>
</dbReference>
<sequence length="77" mass="8506">MKTKILGGIFTLVVMVAVSYGVDKSKSMRNDVNLSDMTLSNVEALASGELADCEYGCFANGDGCWCYDWYPCYREAK</sequence>
<dbReference type="RefSeq" id="WP_041590566.1">
    <property type="nucleotide sequence ID" value="NZ_CAUTZR010000073.1"/>
</dbReference>